<proteinExistence type="predicted"/>
<dbReference type="PANTHER" id="PTHR10196">
    <property type="entry name" value="SUGAR KINASE"/>
    <property type="match status" value="1"/>
</dbReference>
<organism evidence="3 4">
    <name type="scientific">Ancylostoma duodenale</name>
    <dbReference type="NCBI Taxonomy" id="51022"/>
    <lineage>
        <taxon>Eukaryota</taxon>
        <taxon>Metazoa</taxon>
        <taxon>Ecdysozoa</taxon>
        <taxon>Nematoda</taxon>
        <taxon>Chromadorea</taxon>
        <taxon>Rhabditida</taxon>
        <taxon>Rhabditina</taxon>
        <taxon>Rhabditomorpha</taxon>
        <taxon>Strongyloidea</taxon>
        <taxon>Ancylostomatidae</taxon>
        <taxon>Ancylostomatinae</taxon>
        <taxon>Ancylostoma</taxon>
    </lineage>
</organism>
<dbReference type="GO" id="GO:0005829">
    <property type="term" value="C:cytosol"/>
    <property type="evidence" value="ECO:0007669"/>
    <property type="project" value="TreeGrafter"/>
</dbReference>
<dbReference type="Gene3D" id="3.30.420.40">
    <property type="match status" value="2"/>
</dbReference>
<dbReference type="OrthoDB" id="5778847at2759"/>
<evidence type="ECO:0000313" key="4">
    <source>
        <dbReference type="Proteomes" id="UP000054047"/>
    </source>
</evidence>
<dbReference type="PANTHER" id="PTHR10196:SF57">
    <property type="entry name" value="XYLULOSE KINASE"/>
    <property type="match status" value="1"/>
</dbReference>
<dbReference type="GO" id="GO:0004856">
    <property type="term" value="F:D-xylulokinase activity"/>
    <property type="evidence" value="ECO:0007669"/>
    <property type="project" value="TreeGrafter"/>
</dbReference>
<gene>
    <name evidence="3" type="ORF">ANCDUO_06171</name>
</gene>
<dbReference type="EMBL" id="KN728600">
    <property type="protein sequence ID" value="KIH63525.1"/>
    <property type="molecule type" value="Genomic_DNA"/>
</dbReference>
<keyword evidence="4" id="KW-1185">Reference proteome</keyword>
<evidence type="ECO:0008006" key="5">
    <source>
        <dbReference type="Google" id="ProtNLM"/>
    </source>
</evidence>
<accession>A0A0C2GQD2</accession>
<reference evidence="3 4" key="1">
    <citation type="submission" date="2013-12" db="EMBL/GenBank/DDBJ databases">
        <title>Draft genome of the parsitic nematode Ancylostoma duodenale.</title>
        <authorList>
            <person name="Mitreva M."/>
        </authorList>
    </citation>
    <scope>NUCLEOTIDE SEQUENCE [LARGE SCALE GENOMIC DNA]</scope>
    <source>
        <strain evidence="3 4">Zhejiang</strain>
    </source>
</reference>
<evidence type="ECO:0000256" key="2">
    <source>
        <dbReference type="ARBA" id="ARBA00022777"/>
    </source>
</evidence>
<protein>
    <recommendedName>
        <fullName evidence="5">Carbohydrate kinase FGGY N-terminal domain-containing protein</fullName>
    </recommendedName>
</protein>
<dbReference type="GO" id="GO:0005997">
    <property type="term" value="P:xylulose metabolic process"/>
    <property type="evidence" value="ECO:0007669"/>
    <property type="project" value="TreeGrafter"/>
</dbReference>
<keyword evidence="1" id="KW-0808">Transferase</keyword>
<evidence type="ECO:0000313" key="3">
    <source>
        <dbReference type="EMBL" id="KIH63525.1"/>
    </source>
</evidence>
<evidence type="ECO:0000256" key="1">
    <source>
        <dbReference type="ARBA" id="ARBA00022679"/>
    </source>
</evidence>
<dbReference type="AlphaFoldDB" id="A0A0C2GQD2"/>
<sequence>MVKRYGFSDKCQVLPFLGDNPASLAGLNLAKGDVGISLGTSDTVFFTTSEFKPCVDAHVFSHFSGRSDEFMALVW</sequence>
<keyword evidence="2" id="KW-0418">Kinase</keyword>
<dbReference type="Proteomes" id="UP000054047">
    <property type="component" value="Unassembled WGS sequence"/>
</dbReference>
<name>A0A0C2GQD2_9BILA</name>